<organism evidence="1">
    <name type="scientific">marine metagenome</name>
    <dbReference type="NCBI Taxonomy" id="408172"/>
    <lineage>
        <taxon>unclassified sequences</taxon>
        <taxon>metagenomes</taxon>
        <taxon>ecological metagenomes</taxon>
    </lineage>
</organism>
<evidence type="ECO:0000313" key="1">
    <source>
        <dbReference type="EMBL" id="SVE05027.1"/>
    </source>
</evidence>
<dbReference type="AlphaFoldDB" id="A0A383AB31"/>
<accession>A0A383AB31</accession>
<feature type="non-terminal residue" evidence="1">
    <location>
        <position position="27"/>
    </location>
</feature>
<reference evidence="1" key="1">
    <citation type="submission" date="2018-05" db="EMBL/GenBank/DDBJ databases">
        <authorList>
            <person name="Lanie J.A."/>
            <person name="Ng W.-L."/>
            <person name="Kazmierczak K.M."/>
            <person name="Andrzejewski T.M."/>
            <person name="Davidsen T.M."/>
            <person name="Wayne K.J."/>
            <person name="Tettelin H."/>
            <person name="Glass J.I."/>
            <person name="Rusch D."/>
            <person name="Podicherti R."/>
            <person name="Tsui H.-C.T."/>
            <person name="Winkler M.E."/>
        </authorList>
    </citation>
    <scope>NUCLEOTIDE SEQUENCE</scope>
</reference>
<name>A0A383AB31_9ZZZZ</name>
<sequence>MEIQLWRDAGAVTLEREHRSGRSADVW</sequence>
<gene>
    <name evidence="1" type="ORF">METZ01_LOCUS457881</name>
</gene>
<dbReference type="EMBL" id="UINC01190731">
    <property type="protein sequence ID" value="SVE05027.1"/>
    <property type="molecule type" value="Genomic_DNA"/>
</dbReference>
<proteinExistence type="predicted"/>
<protein>
    <submittedName>
        <fullName evidence="1">Uncharacterized protein</fullName>
    </submittedName>
</protein>